<evidence type="ECO:0000259" key="21">
    <source>
        <dbReference type="PROSITE" id="PS51384"/>
    </source>
</evidence>
<feature type="transmembrane region" description="Helical" evidence="19">
    <location>
        <begin position="355"/>
        <end position="375"/>
    </location>
</feature>
<dbReference type="InterPro" id="IPR002110">
    <property type="entry name" value="Ankyrin_rpt"/>
</dbReference>
<evidence type="ECO:0000256" key="3">
    <source>
        <dbReference type="ARBA" id="ARBA00008789"/>
    </source>
</evidence>
<feature type="compositionally biased region" description="Basic and acidic residues" evidence="20">
    <location>
        <begin position="1989"/>
        <end position="2010"/>
    </location>
</feature>
<feature type="repeat" description="ANK" evidence="18">
    <location>
        <begin position="2393"/>
        <end position="2425"/>
    </location>
</feature>
<evidence type="ECO:0000256" key="9">
    <source>
        <dbReference type="ARBA" id="ARBA00022737"/>
    </source>
</evidence>
<feature type="transmembrane region" description="Helical" evidence="19">
    <location>
        <begin position="207"/>
        <end position="231"/>
    </location>
</feature>
<feature type="compositionally biased region" description="Polar residues" evidence="20">
    <location>
        <begin position="1734"/>
        <end position="1746"/>
    </location>
</feature>
<feature type="region of interest" description="Disordered" evidence="20">
    <location>
        <begin position="1396"/>
        <end position="1415"/>
    </location>
</feature>
<protein>
    <recommendedName>
        <fullName evidence="19">XK-related protein</fullName>
    </recommendedName>
</protein>
<feature type="region of interest" description="Disordered" evidence="20">
    <location>
        <begin position="1731"/>
        <end position="1774"/>
    </location>
</feature>
<evidence type="ECO:0000256" key="19">
    <source>
        <dbReference type="RuleBase" id="RU910716"/>
    </source>
</evidence>
<feature type="compositionally biased region" description="Polar residues" evidence="20">
    <location>
        <begin position="1556"/>
        <end position="1584"/>
    </location>
</feature>
<evidence type="ECO:0000256" key="18">
    <source>
        <dbReference type="PROSITE-ProRule" id="PRU00023"/>
    </source>
</evidence>
<dbReference type="PROSITE" id="PS00028">
    <property type="entry name" value="ZINC_FINGER_C2H2_1"/>
    <property type="match status" value="1"/>
</dbReference>
<keyword evidence="4" id="KW-1017">Isopeptide bond</keyword>
<gene>
    <name evidence="22" type="ORF">FQN60_010100</name>
</gene>
<dbReference type="Pfam" id="PF12796">
    <property type="entry name" value="Ank_2"/>
    <property type="match status" value="1"/>
</dbReference>
<proteinExistence type="inferred from homology"/>
<dbReference type="GO" id="GO:0005634">
    <property type="term" value="C:nucleus"/>
    <property type="evidence" value="ECO:0007669"/>
    <property type="project" value="UniProtKB-SubCell"/>
</dbReference>
<feature type="compositionally biased region" description="Low complexity" evidence="20">
    <location>
        <begin position="2320"/>
        <end position="2330"/>
    </location>
</feature>
<sequence length="2673" mass="298012">MTCEVAMEEQEREISDMDPQECSTVVENGVMLVINHSRIRPPFSVVLATVLYCAEFVSAAVLCSMYHKTDDDIWMGLTITFMLLPAVLIQLALTFIHRDLGRDRPLVLFLHLLMLGPVIRCFEALVVFFKAGKKEEPYVTISRKISLKKGQGMPMEWEIGQSERNLATHRNAFKRTAVIQAFLGSAPQLTLQLYATIQEKYILPARLALMVITLISITYGALVCSILAIQIRYDDYKVRLRPLAYVCMIVWRVLEIATRITALVLFSTALTHWVILVGMSNLLFFFFLPWVEFWARKSSLTQDVEKNFSKLGTTVVLCMFTLLYACINIFCWSAVQLDLSHRELIERKQRWGRLAMYYGARFVENFLLITLWYFFKSDFYEYVCAPLLAVQLLICYSLAVLFMLLFYQFCHPCRRLFKYNVHDCLHCICCHTGRREARGQRGKLPPSYSTAATMVLVQEEPLALLDPQNSQPLDLTSQLGERETAIVVWMAINLFIFVWFYQLYDLSDDFFYTRHLLGSALPWARAPAAVLNFNCMLILLPVCRNLLSLLRGSFMCCGRTMRKQLDKNLSFHKLVAYMIALMTAVHTVAHLLNVEWFNNSRRGVYGRLSTALSNLSDSESTTYLNPIRRTDINAQQTPTYFVFTSIAGLTGVIITLALILIITSSMEVIRRSYFEVFWYIHHLFIIFFIGLVFHGAGFIVRRQKTTNPPHNFTYCKDRSDDWGQIPECPIPQFMGGPAQTWWWVIGPMILYICERVLRFIRYIQTVQYKKIVMHPSKVLELQLVKDGFKMEVGQYVFLNCPAISQLEWHPFTMTSAPEEDFFSVHIRSAGDWTDKLIDIMQQLPEGAQGPKMGVDGPFGTASEDVFDYEVSMLVGAGIGVTPFASILKSIWYKFKISNSKLRTRKIYFYWLCRETHAFEWFSDLLQVLEREMEERGMGNFLTYKLYLTGWDQNLHRHEGVHFEKDTDVVTGLKQKTHYGRPAWDKEFEQVRKENPTLLNLLFEDENALPLLRGQHGDLFWGQLQDLHNQSSLETDKTKLSNIQEAVTERDQTKNPINNHFNYNRFLNYEAPSEQLPLVSIGGPRGSIIWGPLGSPIMFRGVVALDSSERKMRSPALTSTHHGGCSGVCRRISLYFKENSHLTDSATPEVCCVKETPMQVDPTLMNVGDGGTVSREIRAPNKVSASMVGNPPQTLPPEFRGDVTLSQQNKTTPTTDCKTAKACLDNSNYNHSPEPSPPQQPNNAPTSSSALTDSEKRADKRAEAPKLKADGVVAFPTTQWSSGVKVSQEDSLNSCHSNVTSSKKSHPQTQSVQSVSPGFQCSTMFKPVQPVAFLPSTNFPSPLCKITLPPALGQIAALRQATAGQFHKEIQPQSSGVGGTPLMRTYPYPFSVGRTPAAEKKAGASSKLKSNKNAKSVGEHTSLASVVASPAIALPLQHPSLTPTAPTRYTLSPTAAICCGSALASITSQSRLLNHVEKGNSIDKTTMGSLKMTPPSASEDHTACSVEPRDVPLDLSAKSKRPKCISDPPVSMIEHHNNESTQRDFLNSKRTHSTNYSSALQYPNLPNTHRNGSHQKQINRPQNHQVPEPKPTWSKGSSQDSIKNIPGTYVGVASPILASTLRGKDGQGPFADEFQSFAKQEFISIIDQGEHLASGGKKPSCLVKGNQHAHSIKHVKNTSTAITKNCPSKGALTTALSSSASAQTHQKSGAGKTAVPYSIAVVNPAWQQPPLLPHQASSVQRKITQGSPKMKGITATEGSKFHSAQQSPSKPEDKWERIKSPLSNLASIVKQQALETAQTSEGNTQASPVASRKADVLNPLSGSQDTQCKQTCAFEYPSYWSVEKWARMPPQGDSTQAMKRHEKVNATEPVENNAELNTSQGEHMGLQAKQGSSKPPGQSHLFWSNASTNGNRMESKLAQVLEGEMLKKESGASGGPPSEKLEGMVASILTGQCVAGGDNVEEKTNGTKEQSPTKAKAAGVKQKKTSPKKPAKEKSPPDSSKKAAGKKKQDTENTPTKVSCQKKQKKQCAPVLEQSLSAVKLSPQSTEPTPRDKISPNKAEQLTRKKSDSGNSGQSVETPVSLSRSALSSKEAEATGSSFPRLRRGRGRPDEARLDLWGFATPSPPPPQMPPPPVSPSPPVTPTQPVRRPRGRPRSNPQPERMIQGKGKTASAEGDMPAPKKRRRCRSKKYQTGEYITEKDKLEDGEHLEESDSLRQNRGGPADPHTHQCPSPTTCSPEPPPRRTSFTRSGSVRYLESEVSPEFKDKPSGKRKFKSKHLSDNEEQKIKTKRSSLGKRAASLALDNDGADVKRPESPPPTPKSLPSSPSNKKGSLGRCNGSDSPPKRAVPPEVRRLIVNKNAGETLLQRAARLGYQDVVQYCLEKDVREVNRRDNAGYTALHEASSRGWTQIVQMLLKHSADVNCSAQDGTRPLHDAVASDNLPIVWLLLNHGADPTLATYSGHTPVKLAHSPNMKTFLTEYFTDLEGRKEQDLSFPWDFYSSSLFETDQEPCWDFLLSEQNQELEEDTTGKTEPDSDKDCLLFEFSSEPLLPCYHVQVSLTQGFCNWFLLTDVLKRLKMSARIFRARYPHLEVVSLSRAELWRQVSISQVSSALASPYKGKNKEEEEKEEEGLVDLVRCVPELQRLLGSSIHILQEDEEDEEEETLTNTGKPRSR</sequence>
<evidence type="ECO:0000256" key="17">
    <source>
        <dbReference type="ARBA" id="ARBA00049908"/>
    </source>
</evidence>
<dbReference type="Gene3D" id="3.10.260.40">
    <property type="entry name" value="BCL-6 corepressor, PCGF1 binding domain"/>
    <property type="match status" value="1"/>
</dbReference>
<dbReference type="GO" id="GO:0046872">
    <property type="term" value="F:metal ion binding"/>
    <property type="evidence" value="ECO:0007669"/>
    <property type="project" value="UniProtKB-KW"/>
</dbReference>
<keyword evidence="13" id="KW-0408">Iron</keyword>
<evidence type="ECO:0000313" key="23">
    <source>
        <dbReference type="Proteomes" id="UP000327493"/>
    </source>
</evidence>
<comment type="caution">
    <text evidence="19">Lacks conserved residue(s) required for the propagation of feature annotation.</text>
</comment>
<feature type="region of interest" description="Disordered" evidence="20">
    <location>
        <begin position="1183"/>
        <end position="1266"/>
    </location>
</feature>
<dbReference type="SUPFAM" id="SSF63380">
    <property type="entry name" value="Riboflavin synthase domain-like"/>
    <property type="match status" value="1"/>
</dbReference>
<feature type="transmembrane region" description="Helical" evidence="19">
    <location>
        <begin position="45"/>
        <end position="67"/>
    </location>
</feature>
<evidence type="ECO:0000256" key="12">
    <source>
        <dbReference type="ARBA" id="ARBA00023002"/>
    </source>
</evidence>
<dbReference type="PROSITE" id="PS50297">
    <property type="entry name" value="ANK_REP_REGION"/>
    <property type="match status" value="2"/>
</dbReference>
<feature type="region of interest" description="Disordered" evidence="20">
    <location>
        <begin position="1556"/>
        <end position="1600"/>
    </location>
</feature>
<feature type="compositionally biased region" description="Basic and acidic residues" evidence="20">
    <location>
        <begin position="2195"/>
        <end position="2214"/>
    </location>
</feature>
<comment type="caution">
    <text evidence="22">The sequence shown here is derived from an EMBL/GenBank/DDBJ whole genome shotgun (WGS) entry which is preliminary data.</text>
</comment>
<dbReference type="InterPro" id="IPR036770">
    <property type="entry name" value="Ankyrin_rpt-contain_sf"/>
</dbReference>
<feature type="region of interest" description="Disordered" evidence="20">
    <location>
        <begin position="1279"/>
        <end position="1310"/>
    </location>
</feature>
<comment type="subcellular location">
    <subcellularLocation>
        <location evidence="2 19">Membrane</location>
        <topology evidence="2 19">Multi-pass membrane protein</topology>
    </subcellularLocation>
    <subcellularLocation>
        <location evidence="1">Nucleus</location>
    </subcellularLocation>
</comment>
<dbReference type="InterPro" id="IPR018629">
    <property type="entry name" value="XK-rel"/>
</dbReference>
<dbReference type="PANTHER" id="PTHR24117">
    <property type="entry name" value="AGAP007537-PB"/>
    <property type="match status" value="1"/>
</dbReference>
<dbReference type="SFLD" id="SFLDG01168">
    <property type="entry name" value="Ferric_reductase_subgroup_(FRE"/>
    <property type="match status" value="1"/>
</dbReference>
<feature type="transmembrane region" description="Helical" evidence="19">
    <location>
        <begin position="73"/>
        <end position="96"/>
    </location>
</feature>
<dbReference type="InterPro" id="IPR047144">
    <property type="entry name" value="BCOR-like"/>
</dbReference>
<dbReference type="InterPro" id="IPR032365">
    <property type="entry name" value="PUFD"/>
</dbReference>
<feature type="transmembrane region" description="Helical" evidence="19">
    <location>
        <begin position="108"/>
        <end position="129"/>
    </location>
</feature>
<comment type="similarity">
    <text evidence="3 19">Belongs to the XK family.</text>
</comment>
<dbReference type="Gene3D" id="2.40.30.10">
    <property type="entry name" value="Translation factors"/>
    <property type="match status" value="1"/>
</dbReference>
<feature type="region of interest" description="Disordered" evidence="20">
    <location>
        <begin position="1884"/>
        <end position="1909"/>
    </location>
</feature>
<evidence type="ECO:0000256" key="2">
    <source>
        <dbReference type="ARBA" id="ARBA00004141"/>
    </source>
</evidence>
<dbReference type="Pfam" id="PF09815">
    <property type="entry name" value="XK-related"/>
    <property type="match status" value="1"/>
</dbReference>
<feature type="region of interest" description="Disordered" evidence="20">
    <location>
        <begin position="1926"/>
        <end position="1945"/>
    </location>
</feature>
<feature type="transmembrane region" description="Helical" evidence="19">
    <location>
        <begin position="676"/>
        <end position="700"/>
    </location>
</feature>
<dbReference type="EMBL" id="VOFY01000010">
    <property type="protein sequence ID" value="KAA8588755.1"/>
    <property type="molecule type" value="Genomic_DNA"/>
</dbReference>
<dbReference type="InterPro" id="IPR038227">
    <property type="entry name" value="PUFD_som_sf"/>
</dbReference>
<dbReference type="GO" id="GO:0005886">
    <property type="term" value="C:plasma membrane"/>
    <property type="evidence" value="ECO:0007669"/>
    <property type="project" value="UniProtKB-ARBA"/>
</dbReference>
<dbReference type="PANTHER" id="PTHR24117:SF6">
    <property type="entry name" value="BCL-6 COREPRESSOR-LIKE PROTEIN 1"/>
    <property type="match status" value="1"/>
</dbReference>
<feature type="compositionally biased region" description="Polar residues" evidence="20">
    <location>
        <begin position="1888"/>
        <end position="1909"/>
    </location>
</feature>
<evidence type="ECO:0000256" key="11">
    <source>
        <dbReference type="ARBA" id="ARBA00022989"/>
    </source>
</evidence>
<dbReference type="InterPro" id="IPR013130">
    <property type="entry name" value="Fe3_Rdtase_TM_dom"/>
</dbReference>
<dbReference type="SUPFAM" id="SSF48403">
    <property type="entry name" value="Ankyrin repeat"/>
    <property type="match status" value="1"/>
</dbReference>
<feature type="repeat" description="ANK" evidence="18">
    <location>
        <begin position="2426"/>
        <end position="2458"/>
    </location>
</feature>
<evidence type="ECO:0000256" key="13">
    <source>
        <dbReference type="ARBA" id="ARBA00023004"/>
    </source>
</evidence>
<dbReference type="SFLD" id="SFLDG01169">
    <property type="entry name" value="NADPH_oxidase_subgroup_(NOX)"/>
    <property type="match status" value="1"/>
</dbReference>
<keyword evidence="15" id="KW-0539">Nucleus</keyword>
<keyword evidence="9" id="KW-0677">Repeat</keyword>
<keyword evidence="8" id="KW-0479">Metal-binding</keyword>
<feature type="compositionally biased region" description="Basic and acidic residues" evidence="20">
    <location>
        <begin position="1252"/>
        <end position="1266"/>
    </location>
</feature>
<feature type="region of interest" description="Disordered" evidence="20">
    <location>
        <begin position="1956"/>
        <end position="2348"/>
    </location>
</feature>
<evidence type="ECO:0000256" key="4">
    <source>
        <dbReference type="ARBA" id="ARBA00022499"/>
    </source>
</evidence>
<feature type="compositionally biased region" description="Basic and acidic residues" evidence="20">
    <location>
        <begin position="2276"/>
        <end position="2285"/>
    </location>
</feature>
<feature type="transmembrane region" description="Helical" evidence="19">
    <location>
        <begin position="486"/>
        <end position="504"/>
    </location>
</feature>
<dbReference type="InterPro" id="IPR017938">
    <property type="entry name" value="Riboflavin_synthase-like_b-brl"/>
</dbReference>
<dbReference type="PROSITE" id="PS51384">
    <property type="entry name" value="FAD_FR"/>
    <property type="match status" value="1"/>
</dbReference>
<dbReference type="InterPro" id="IPR039261">
    <property type="entry name" value="FNR_nucleotide-bd"/>
</dbReference>
<feature type="compositionally biased region" description="Acidic residues" evidence="20">
    <location>
        <begin position="2654"/>
        <end position="2663"/>
    </location>
</feature>
<keyword evidence="18" id="KW-0040">ANK repeat</keyword>
<dbReference type="Gene3D" id="1.25.40.20">
    <property type="entry name" value="Ankyrin repeat-containing domain"/>
    <property type="match status" value="1"/>
</dbReference>
<feature type="transmembrane region" description="Helical" evidence="19">
    <location>
        <begin position="640"/>
        <end position="664"/>
    </location>
</feature>
<dbReference type="CDD" id="cd06186">
    <property type="entry name" value="NOX_Duox_like_FAD_NADP"/>
    <property type="match status" value="1"/>
</dbReference>
<accession>A0A5J5D849</accession>
<feature type="compositionally biased region" description="Basic and acidic residues" evidence="20">
    <location>
        <begin position="1497"/>
        <end position="1511"/>
    </location>
</feature>
<keyword evidence="10" id="KW-0832">Ubl conjugation</keyword>
<evidence type="ECO:0000256" key="8">
    <source>
        <dbReference type="ARBA" id="ARBA00022723"/>
    </source>
</evidence>
<feature type="transmembrane region" description="Helical" evidence="19">
    <location>
        <begin position="387"/>
        <end position="407"/>
    </location>
</feature>
<feature type="transmembrane region" description="Helical" evidence="19">
    <location>
        <begin position="524"/>
        <end position="550"/>
    </location>
</feature>
<dbReference type="GO" id="GO:0000122">
    <property type="term" value="P:negative regulation of transcription by RNA polymerase II"/>
    <property type="evidence" value="ECO:0007669"/>
    <property type="project" value="TreeGrafter"/>
</dbReference>
<feature type="compositionally biased region" description="Pro residues" evidence="20">
    <location>
        <begin position="2121"/>
        <end position="2141"/>
    </location>
</feature>
<keyword evidence="6" id="KW-0349">Heme</keyword>
<feature type="region of interest" description="Disordered" evidence="20">
    <location>
        <begin position="2653"/>
        <end position="2673"/>
    </location>
</feature>
<comment type="similarity">
    <text evidence="16">Belongs to the BCOR family.</text>
</comment>
<reference evidence="22 23" key="1">
    <citation type="submission" date="2019-08" db="EMBL/GenBank/DDBJ databases">
        <title>A chromosome-level genome assembly, high-density linkage maps, and genome scans reveal the genomic architecture of hybrid incompatibilities underlying speciation via character displacement in darters (Percidae: Etheostominae).</title>
        <authorList>
            <person name="Moran R.L."/>
            <person name="Catchen J.M."/>
            <person name="Fuller R.C."/>
        </authorList>
    </citation>
    <scope>NUCLEOTIDE SEQUENCE [LARGE SCALE GENOMIC DNA]</scope>
    <source>
        <strain evidence="22">EspeVRDwgs_2016</strain>
        <tissue evidence="22">Muscle</tissue>
    </source>
</reference>
<keyword evidence="14 19" id="KW-0472">Membrane</keyword>
<feature type="compositionally biased region" description="Low complexity" evidence="20">
    <location>
        <begin position="1402"/>
        <end position="1415"/>
    </location>
</feature>
<feature type="compositionally biased region" description="Polar residues" evidence="20">
    <location>
        <begin position="1203"/>
        <end position="1216"/>
    </location>
</feature>
<dbReference type="Pfam" id="PF08022">
    <property type="entry name" value="FAD_binding_8"/>
    <property type="match status" value="1"/>
</dbReference>
<dbReference type="PRINTS" id="PR00466">
    <property type="entry name" value="GP91PHOX"/>
</dbReference>
<feature type="compositionally biased region" description="Polar residues" evidence="20">
    <location>
        <begin position="2664"/>
        <end position="2673"/>
    </location>
</feature>
<dbReference type="FunFam" id="1.25.40.20:FF:000032">
    <property type="entry name" value="BCL-6 corepressor isoform X1"/>
    <property type="match status" value="1"/>
</dbReference>
<dbReference type="Pfam" id="PF01794">
    <property type="entry name" value="Ferric_reduct"/>
    <property type="match status" value="1"/>
</dbReference>
<feature type="domain" description="FAD-binding FR-type" evidence="21">
    <location>
        <begin position="749"/>
        <end position="864"/>
    </location>
</feature>
<evidence type="ECO:0000256" key="1">
    <source>
        <dbReference type="ARBA" id="ARBA00004123"/>
    </source>
</evidence>
<evidence type="ECO:0000256" key="5">
    <source>
        <dbReference type="ARBA" id="ARBA00022553"/>
    </source>
</evidence>
<dbReference type="FunFam" id="3.40.50.80:FF:000004">
    <property type="entry name" value="NADPH oxidase isoform 2"/>
    <property type="match status" value="1"/>
</dbReference>
<organism evidence="22 23">
    <name type="scientific">Etheostoma spectabile</name>
    <name type="common">orangethroat darter</name>
    <dbReference type="NCBI Taxonomy" id="54343"/>
    <lineage>
        <taxon>Eukaryota</taxon>
        <taxon>Metazoa</taxon>
        <taxon>Chordata</taxon>
        <taxon>Craniata</taxon>
        <taxon>Vertebrata</taxon>
        <taxon>Euteleostomi</taxon>
        <taxon>Actinopterygii</taxon>
        <taxon>Neopterygii</taxon>
        <taxon>Teleostei</taxon>
        <taxon>Neoteleostei</taxon>
        <taxon>Acanthomorphata</taxon>
        <taxon>Eupercaria</taxon>
        <taxon>Perciformes</taxon>
        <taxon>Percoidei</taxon>
        <taxon>Percidae</taxon>
        <taxon>Etheostomatinae</taxon>
        <taxon>Etheostoma</taxon>
    </lineage>
</organism>
<comment type="catalytic activity">
    <reaction evidence="17">
        <text>NADPH + 2 O2 = 2 superoxide + NADP(+) + H(+)</text>
        <dbReference type="Rhea" id="RHEA:63180"/>
        <dbReference type="ChEBI" id="CHEBI:15378"/>
        <dbReference type="ChEBI" id="CHEBI:15379"/>
        <dbReference type="ChEBI" id="CHEBI:18421"/>
        <dbReference type="ChEBI" id="CHEBI:57783"/>
        <dbReference type="ChEBI" id="CHEBI:58349"/>
    </reaction>
</comment>
<dbReference type="InterPro" id="IPR013087">
    <property type="entry name" value="Znf_C2H2_type"/>
</dbReference>
<feature type="transmembrane region" description="Helical" evidence="19">
    <location>
        <begin position="311"/>
        <end position="335"/>
    </location>
</feature>
<evidence type="ECO:0000256" key="16">
    <source>
        <dbReference type="ARBA" id="ARBA00034703"/>
    </source>
</evidence>
<evidence type="ECO:0000256" key="15">
    <source>
        <dbReference type="ARBA" id="ARBA00023242"/>
    </source>
</evidence>
<dbReference type="GO" id="GO:0016491">
    <property type="term" value="F:oxidoreductase activity"/>
    <property type="evidence" value="ECO:0007669"/>
    <property type="project" value="UniProtKB-KW"/>
</dbReference>
<dbReference type="InterPro" id="IPR013121">
    <property type="entry name" value="Fe_red_NAD-bd_6"/>
</dbReference>
<dbReference type="Proteomes" id="UP000327493">
    <property type="component" value="Chromosome 10"/>
</dbReference>
<feature type="transmembrane region" description="Helical" evidence="19">
    <location>
        <begin position="273"/>
        <end position="291"/>
    </location>
</feature>
<dbReference type="Pfam" id="PF08030">
    <property type="entry name" value="NAD_binding_6"/>
    <property type="match status" value="1"/>
</dbReference>
<feature type="compositionally biased region" description="Basic residues" evidence="20">
    <location>
        <begin position="2178"/>
        <end position="2188"/>
    </location>
</feature>
<evidence type="ECO:0000313" key="22">
    <source>
        <dbReference type="EMBL" id="KAA8588755.1"/>
    </source>
</evidence>
<evidence type="ECO:0000256" key="10">
    <source>
        <dbReference type="ARBA" id="ARBA00022843"/>
    </source>
</evidence>
<dbReference type="InterPro" id="IPR017927">
    <property type="entry name" value="FAD-bd_FR_type"/>
</dbReference>
<dbReference type="GO" id="GO:0003714">
    <property type="term" value="F:transcription corepressor activity"/>
    <property type="evidence" value="ECO:0007669"/>
    <property type="project" value="TreeGrafter"/>
</dbReference>
<feature type="compositionally biased region" description="Polar residues" evidence="20">
    <location>
        <begin position="2068"/>
        <end position="2087"/>
    </location>
</feature>
<evidence type="ECO:0000256" key="20">
    <source>
        <dbReference type="SAM" id="MobiDB-lite"/>
    </source>
</evidence>
<feature type="region of interest" description="Disordered" evidence="20">
    <location>
        <begin position="1849"/>
        <end position="1872"/>
    </location>
</feature>
<name>A0A5J5D849_9PERO</name>
<feature type="compositionally biased region" description="Basic and acidic residues" evidence="20">
    <location>
        <begin position="1532"/>
        <end position="1541"/>
    </location>
</feature>
<feature type="transmembrane region" description="Helical" evidence="19">
    <location>
        <begin position="571"/>
        <end position="592"/>
    </location>
</feature>
<evidence type="ECO:0000256" key="6">
    <source>
        <dbReference type="ARBA" id="ARBA00022617"/>
    </source>
</evidence>
<keyword evidence="5" id="KW-0597">Phosphoprotein</keyword>
<dbReference type="PROSITE" id="PS50088">
    <property type="entry name" value="ANK_REPEAT"/>
    <property type="match status" value="2"/>
</dbReference>
<dbReference type="SFLD" id="SFLDS00052">
    <property type="entry name" value="Ferric_Reductase_Domain"/>
    <property type="match status" value="1"/>
</dbReference>
<evidence type="ECO:0000256" key="7">
    <source>
        <dbReference type="ARBA" id="ARBA00022692"/>
    </source>
</evidence>
<keyword evidence="7 19" id="KW-0812">Transmembrane</keyword>
<dbReference type="InterPro" id="IPR013112">
    <property type="entry name" value="FAD-bd_8"/>
</dbReference>
<dbReference type="FunFam" id="2.40.30.10:FF:000217">
    <property type="entry name" value="NADPH oxidase 1"/>
    <property type="match status" value="1"/>
</dbReference>
<feature type="compositionally biased region" description="Basic and acidic residues" evidence="20">
    <location>
        <begin position="2048"/>
        <end position="2067"/>
    </location>
</feature>
<dbReference type="SUPFAM" id="SSF52343">
    <property type="entry name" value="Ferredoxin reductase-like, C-terminal NADP-linked domain"/>
    <property type="match status" value="1"/>
</dbReference>
<keyword evidence="11 19" id="KW-1133">Transmembrane helix</keyword>
<keyword evidence="12" id="KW-0560">Oxidoreductase</keyword>
<dbReference type="SMART" id="SM00248">
    <property type="entry name" value="ANK"/>
    <property type="match status" value="3"/>
</dbReference>
<feature type="compositionally biased region" description="Polar residues" evidence="20">
    <location>
        <begin position="2033"/>
        <end position="2047"/>
    </location>
</feature>
<dbReference type="Gene3D" id="3.40.50.80">
    <property type="entry name" value="Nucleotide-binding domain of ferredoxin-NADP reductase (FNR) module"/>
    <property type="match status" value="1"/>
</dbReference>
<dbReference type="InterPro" id="IPR000778">
    <property type="entry name" value="Cyt_b245_heavy_chain"/>
</dbReference>
<evidence type="ECO:0000256" key="14">
    <source>
        <dbReference type="ARBA" id="ARBA00023136"/>
    </source>
</evidence>
<dbReference type="Pfam" id="PF16553">
    <property type="entry name" value="PUFD"/>
    <property type="match status" value="1"/>
</dbReference>
<keyword evidence="23" id="KW-1185">Reference proteome</keyword>
<feature type="region of interest" description="Disordered" evidence="20">
    <location>
        <begin position="1483"/>
        <end position="1544"/>
    </location>
</feature>